<dbReference type="EMBL" id="AYSL01000007">
    <property type="protein sequence ID" value="KTF08389.1"/>
    <property type="molecule type" value="Genomic_DNA"/>
</dbReference>
<accession>A0A1B6NY97</accession>
<proteinExistence type="predicted"/>
<evidence type="ECO:0000313" key="1">
    <source>
        <dbReference type="EMBL" id="KTF08389.1"/>
    </source>
</evidence>
<organism evidence="1">
    <name type="scientific">marine sediment metagenome</name>
    <dbReference type="NCBI Taxonomy" id="412755"/>
    <lineage>
        <taxon>unclassified sequences</taxon>
        <taxon>metagenomes</taxon>
        <taxon>ecological metagenomes</taxon>
    </lineage>
</organism>
<sequence length="157" mass="18121">MYKRIQVNVFLALAMLLSSTPSIVNAQVRSSVKPIPKAFIGEWVGIIRDKQRPTKKVIKDLCNSSYYQDDAYVMEFNADRQSSNTTLSLEDNFYEYPVSYTKYTPNHITGKQLSVVFELGNNDELVGKDVERFDYRITKGELNVTNKYGTYYLTRCK</sequence>
<reference evidence="1" key="1">
    <citation type="submission" date="2013-11" db="EMBL/GenBank/DDBJ databases">
        <title>Microbial diversity, functional groups and degradation webs in Northern and Southern Mediterranean and Red Sea marine crude oil polluted sites.</title>
        <authorList>
            <person name="Daffonchio D."/>
            <person name="Mapelli F."/>
            <person name="Ferrer M."/>
            <person name="Richter M."/>
            <person name="Cherif A."/>
            <person name="Malkawi H.I."/>
            <person name="Yakimov M.M."/>
            <person name="Abdel-Fattah Y.R."/>
            <person name="Blaghen M."/>
            <person name="Golyshin P.N."/>
            <person name="Kalogerakis N."/>
            <person name="Boon N."/>
            <person name="Magagnini M."/>
            <person name="Fava F."/>
        </authorList>
    </citation>
    <scope>NUCLEOTIDE SEQUENCE</scope>
</reference>
<comment type="caution">
    <text evidence="1">The sequence shown here is derived from an EMBL/GenBank/DDBJ whole genome shotgun (WGS) entry which is preliminary data.</text>
</comment>
<dbReference type="AlphaFoldDB" id="A0A1B6NY97"/>
<gene>
    <name evidence="1" type="ORF">MGSAQ_000102</name>
</gene>
<protein>
    <submittedName>
        <fullName evidence="1">Secreted protein</fullName>
    </submittedName>
</protein>
<name>A0A1B6NY97_9ZZZZ</name>